<evidence type="ECO:0000256" key="6">
    <source>
        <dbReference type="ARBA" id="ARBA00022670"/>
    </source>
</evidence>
<evidence type="ECO:0000313" key="20">
    <source>
        <dbReference type="Proteomes" id="UP000435423"/>
    </source>
</evidence>
<dbReference type="GO" id="GO:0009252">
    <property type="term" value="P:peptidoglycan biosynthetic process"/>
    <property type="evidence" value="ECO:0007669"/>
    <property type="project" value="UniProtKB-UniPathway"/>
</dbReference>
<accession>A0A6I4RUZ3</accession>
<dbReference type="AlphaFoldDB" id="A0A6I4RUZ3"/>
<dbReference type="Proteomes" id="UP000435423">
    <property type="component" value="Unassembled WGS sequence"/>
</dbReference>
<reference evidence="18 20" key="1">
    <citation type="submission" date="2019-10" db="EMBL/GenBank/DDBJ databases">
        <title>Streptococcis sp, isolated from the respiratory tract of Marmot.</title>
        <authorList>
            <person name="Zhang G."/>
        </authorList>
    </citation>
    <scope>NUCLEOTIDE SEQUENCE [LARGE SCALE GENOMIC DNA]</scope>
    <source>
        <strain evidence="20">zg-70</strain>
        <strain evidence="18">Zg-70</strain>
    </source>
</reference>
<keyword evidence="19" id="KW-1185">Reference proteome</keyword>
<name>A0A6I4RUZ3_9STRE</name>
<dbReference type="PANTHER" id="PTHR21581">
    <property type="entry name" value="D-ALANYL-D-ALANINE CARBOXYPEPTIDASE"/>
    <property type="match status" value="1"/>
</dbReference>
<dbReference type="Gene3D" id="2.60.410.10">
    <property type="entry name" value="D-Ala-D-Ala carboxypeptidase, C-terminal domain"/>
    <property type="match status" value="1"/>
</dbReference>
<feature type="binding site" evidence="13">
    <location>
        <position position="241"/>
    </location>
    <ligand>
        <name>substrate</name>
    </ligand>
</feature>
<evidence type="ECO:0000256" key="8">
    <source>
        <dbReference type="ARBA" id="ARBA00022801"/>
    </source>
</evidence>
<comment type="pathway">
    <text evidence="2">Cell wall biogenesis; peptidoglycan biosynthesis.</text>
</comment>
<evidence type="ECO:0000256" key="5">
    <source>
        <dbReference type="ARBA" id="ARBA00022645"/>
    </source>
</evidence>
<dbReference type="EC" id="3.4.16.4" evidence="4"/>
<dbReference type="Pfam" id="PF07943">
    <property type="entry name" value="PBP5_C"/>
    <property type="match status" value="1"/>
</dbReference>
<dbReference type="SMART" id="SM00936">
    <property type="entry name" value="PBP5_C"/>
    <property type="match status" value="1"/>
</dbReference>
<dbReference type="InterPro" id="IPR037167">
    <property type="entry name" value="Peptidase_S11_C_sf"/>
</dbReference>
<gene>
    <name evidence="17" type="ORF">GGG87_09290</name>
    <name evidence="18" type="ORF">GGH11_09265</name>
</gene>
<sequence>MKKHFLFLFFVVMLLLPYFSVHATEKYRTEAEHSIAVEATTGKILYEQEATTPTSIGSITNLLTIYLVYEAIEQGKLTLDTPVPISDYAYNLTITSPVTNIPLDKRSYPVQELIYASLIASANSATIALAEQVAGSEATFVDLMKEKLTSWGISDATILNSTGLSKDMLEDKQTSEEKEPIENRLSAIDVAIIARHLILDYPQVLKVTSQSHFSMNGTTYYGTNPMLKGGIYERSGLDGLKTASGTSMVATSLENGMRVITVVLHTKEGDLYPEKRFLETTNLMNYAYQYFTWTPIVEAGQAYQDSKVRVFNGKKSTIPAVAKQDLMVAKRNRYKKETTAKTNGLDTVLDAPLSKGTVLGTLTLNDTDLIGHGYIDEQPSIELVAAKDTATANWPFSWWNHFVRYVNEKL</sequence>
<dbReference type="InterPro" id="IPR012907">
    <property type="entry name" value="Peptidase_S11_C"/>
</dbReference>
<evidence type="ECO:0000256" key="7">
    <source>
        <dbReference type="ARBA" id="ARBA00022729"/>
    </source>
</evidence>
<evidence type="ECO:0000256" key="9">
    <source>
        <dbReference type="ARBA" id="ARBA00022960"/>
    </source>
</evidence>
<evidence type="ECO:0000256" key="13">
    <source>
        <dbReference type="PIRSR" id="PIRSR618044-2"/>
    </source>
</evidence>
<dbReference type="GO" id="GO:0071555">
    <property type="term" value="P:cell wall organization"/>
    <property type="evidence" value="ECO:0007669"/>
    <property type="project" value="UniProtKB-KW"/>
</dbReference>
<evidence type="ECO:0000256" key="3">
    <source>
        <dbReference type="ARBA" id="ARBA00007164"/>
    </source>
</evidence>
<dbReference type="RefSeq" id="WP_154609080.1">
    <property type="nucleotide sequence ID" value="NZ_CP072115.1"/>
</dbReference>
<evidence type="ECO:0000256" key="12">
    <source>
        <dbReference type="ARBA" id="ARBA00034000"/>
    </source>
</evidence>
<keyword evidence="11" id="KW-0961">Cell wall biogenesis/degradation</keyword>
<dbReference type="PRINTS" id="PR00725">
    <property type="entry name" value="DADACBPTASE1"/>
</dbReference>
<dbReference type="InterPro" id="IPR001967">
    <property type="entry name" value="Peptidase_S11_N"/>
</dbReference>
<dbReference type="EMBL" id="WUBJ01000014">
    <property type="protein sequence ID" value="MWV57162.1"/>
    <property type="molecule type" value="Genomic_DNA"/>
</dbReference>
<evidence type="ECO:0000313" key="17">
    <source>
        <dbReference type="EMBL" id="MTB65188.1"/>
    </source>
</evidence>
<dbReference type="GO" id="GO:0006508">
    <property type="term" value="P:proteolysis"/>
    <property type="evidence" value="ECO:0007669"/>
    <property type="project" value="UniProtKB-KW"/>
</dbReference>
<evidence type="ECO:0000256" key="15">
    <source>
        <dbReference type="SAM" id="SignalP"/>
    </source>
</evidence>
<comment type="caution">
    <text evidence="18">The sequence shown here is derived from an EMBL/GenBank/DDBJ whole genome shotgun (WGS) entry which is preliminary data.</text>
</comment>
<keyword evidence="6" id="KW-0645">Protease</keyword>
<dbReference type="NCBIfam" id="NF038273">
    <property type="entry name" value="strep_PBP3"/>
    <property type="match status" value="1"/>
</dbReference>
<feature type="chain" id="PRO_5026089617" description="serine-type D-Ala-D-Ala carboxypeptidase" evidence="15">
    <location>
        <begin position="24"/>
        <end position="410"/>
    </location>
</feature>
<keyword evidence="8" id="KW-0378">Hydrolase</keyword>
<dbReference type="InterPro" id="IPR018044">
    <property type="entry name" value="Peptidase_S11"/>
</dbReference>
<protein>
    <recommendedName>
        <fullName evidence="4">serine-type D-Ala-D-Ala carboxypeptidase</fullName>
        <ecNumber evidence="4">3.4.16.4</ecNumber>
    </recommendedName>
</protein>
<dbReference type="SUPFAM" id="SSF69189">
    <property type="entry name" value="Penicillin-binding protein associated domain"/>
    <property type="match status" value="1"/>
</dbReference>
<evidence type="ECO:0000256" key="10">
    <source>
        <dbReference type="ARBA" id="ARBA00022984"/>
    </source>
</evidence>
<dbReference type="GO" id="GO:0008360">
    <property type="term" value="P:regulation of cell shape"/>
    <property type="evidence" value="ECO:0007669"/>
    <property type="project" value="UniProtKB-KW"/>
</dbReference>
<dbReference type="SUPFAM" id="SSF56601">
    <property type="entry name" value="beta-lactamase/transpeptidase-like"/>
    <property type="match status" value="1"/>
</dbReference>
<evidence type="ECO:0000256" key="2">
    <source>
        <dbReference type="ARBA" id="ARBA00004752"/>
    </source>
</evidence>
<comment type="function">
    <text evidence="1">Removes C-terminal D-alanyl residues from sugar-peptide cell wall precursors.</text>
</comment>
<dbReference type="EMBL" id="WLCG01000015">
    <property type="protein sequence ID" value="MTB65188.1"/>
    <property type="molecule type" value="Genomic_DNA"/>
</dbReference>
<organism evidence="18 20">
    <name type="scientific">Streptococcus zhangguiae</name>
    <dbReference type="NCBI Taxonomy" id="2664091"/>
    <lineage>
        <taxon>Bacteria</taxon>
        <taxon>Bacillati</taxon>
        <taxon>Bacillota</taxon>
        <taxon>Bacilli</taxon>
        <taxon>Lactobacillales</taxon>
        <taxon>Streptococcaceae</taxon>
        <taxon>Streptococcus</taxon>
    </lineage>
</organism>
<dbReference type="Proteomes" id="UP000435060">
    <property type="component" value="Unassembled WGS sequence"/>
</dbReference>
<evidence type="ECO:0000256" key="14">
    <source>
        <dbReference type="RuleBase" id="RU004016"/>
    </source>
</evidence>
<comment type="similarity">
    <text evidence="3 14">Belongs to the peptidase S11 family.</text>
</comment>
<comment type="catalytic activity">
    <reaction evidence="12">
        <text>Preferential cleavage: (Ac)2-L-Lys-D-Ala-|-D-Ala. Also transpeptidation of peptidyl-alanyl moieties that are N-acyl substituents of D-alanine.</text>
        <dbReference type="EC" id="3.4.16.4"/>
    </reaction>
</comment>
<evidence type="ECO:0000313" key="18">
    <source>
        <dbReference type="EMBL" id="MWV57162.1"/>
    </source>
</evidence>
<dbReference type="PANTHER" id="PTHR21581:SF11">
    <property type="entry name" value="D-ALANYL-D-ALANINE CARBOXYPEPTIDASE DACA"/>
    <property type="match status" value="1"/>
</dbReference>
<keyword evidence="9" id="KW-0133">Cell shape</keyword>
<evidence type="ECO:0000259" key="16">
    <source>
        <dbReference type="SMART" id="SM00936"/>
    </source>
</evidence>
<keyword evidence="7 15" id="KW-0732">Signal</keyword>
<keyword evidence="10" id="KW-0573">Peptidoglycan synthesis</keyword>
<feature type="domain" description="Peptidase S11 D-Ala-D-Ala carboxypeptidase A C-terminal" evidence="16">
    <location>
        <begin position="291"/>
        <end position="391"/>
    </location>
</feature>
<dbReference type="InterPro" id="IPR012338">
    <property type="entry name" value="Beta-lactam/transpept-like"/>
</dbReference>
<feature type="signal peptide" evidence="15">
    <location>
        <begin position="1"/>
        <end position="23"/>
    </location>
</feature>
<proteinExistence type="inferred from homology"/>
<dbReference type="InterPro" id="IPR015956">
    <property type="entry name" value="Peniciliin-bd_prot_C_sf"/>
</dbReference>
<dbReference type="GO" id="GO:0009002">
    <property type="term" value="F:serine-type D-Ala-D-Ala carboxypeptidase activity"/>
    <property type="evidence" value="ECO:0007669"/>
    <property type="project" value="UniProtKB-EC"/>
</dbReference>
<dbReference type="Pfam" id="PF00768">
    <property type="entry name" value="Peptidase_S11"/>
    <property type="match status" value="1"/>
</dbReference>
<reference evidence="17 19" key="2">
    <citation type="submission" date="2019-11" db="EMBL/GenBank/DDBJ databases">
        <title>Streptococcis sp. isolated from the respiratory tract of Marmot.</title>
        <authorList>
            <person name="Zhang G."/>
        </authorList>
    </citation>
    <scope>NUCLEOTIDE SEQUENCE [LARGE SCALE GENOMIC DNA]</scope>
    <source>
        <strain evidence="19">zg-86</strain>
        <strain evidence="17">Zg-86</strain>
    </source>
</reference>
<evidence type="ECO:0000256" key="11">
    <source>
        <dbReference type="ARBA" id="ARBA00023316"/>
    </source>
</evidence>
<dbReference type="UniPathway" id="UPA00219"/>
<evidence type="ECO:0000256" key="1">
    <source>
        <dbReference type="ARBA" id="ARBA00003217"/>
    </source>
</evidence>
<evidence type="ECO:0000256" key="4">
    <source>
        <dbReference type="ARBA" id="ARBA00012448"/>
    </source>
</evidence>
<dbReference type="Gene3D" id="3.40.710.10">
    <property type="entry name" value="DD-peptidase/beta-lactamase superfamily"/>
    <property type="match status" value="1"/>
</dbReference>
<evidence type="ECO:0000313" key="19">
    <source>
        <dbReference type="Proteomes" id="UP000435060"/>
    </source>
</evidence>
<keyword evidence="5 18" id="KW-0121">Carboxypeptidase</keyword>